<evidence type="ECO:0000256" key="10">
    <source>
        <dbReference type="ARBA" id="ARBA00054991"/>
    </source>
</evidence>
<dbReference type="EMBL" id="JBBHLL010000016">
    <property type="protein sequence ID" value="KAK7830932.1"/>
    <property type="molecule type" value="Genomic_DNA"/>
</dbReference>
<dbReference type="Pfam" id="PF21797">
    <property type="entry name" value="CycT2-like_C"/>
    <property type="match status" value="1"/>
</dbReference>
<dbReference type="SUPFAM" id="SSF47954">
    <property type="entry name" value="Cyclin-like"/>
    <property type="match status" value="2"/>
</dbReference>
<evidence type="ECO:0000256" key="9">
    <source>
        <dbReference type="ARBA" id="ARBA00023306"/>
    </source>
</evidence>
<evidence type="ECO:0000256" key="8">
    <source>
        <dbReference type="ARBA" id="ARBA00023242"/>
    </source>
</evidence>
<evidence type="ECO:0000313" key="17">
    <source>
        <dbReference type="Proteomes" id="UP001488838"/>
    </source>
</evidence>
<evidence type="ECO:0000313" key="16">
    <source>
        <dbReference type="EMBL" id="KAK7830932.1"/>
    </source>
</evidence>
<dbReference type="PANTHER" id="PTHR10026">
    <property type="entry name" value="CYCLIN"/>
    <property type="match status" value="1"/>
</dbReference>
<keyword evidence="8" id="KW-0539">Nucleus</keyword>
<evidence type="ECO:0000256" key="12">
    <source>
        <dbReference type="RuleBase" id="RU000383"/>
    </source>
</evidence>
<evidence type="ECO:0000256" key="2">
    <source>
        <dbReference type="ARBA" id="ARBA00008638"/>
    </source>
</evidence>
<organism evidence="16 17">
    <name type="scientific">Myodes glareolus</name>
    <name type="common">Bank vole</name>
    <name type="synonym">Clethrionomys glareolus</name>
    <dbReference type="NCBI Taxonomy" id="447135"/>
    <lineage>
        <taxon>Eukaryota</taxon>
        <taxon>Metazoa</taxon>
        <taxon>Chordata</taxon>
        <taxon>Craniata</taxon>
        <taxon>Vertebrata</taxon>
        <taxon>Euteleostomi</taxon>
        <taxon>Mammalia</taxon>
        <taxon>Eutheria</taxon>
        <taxon>Euarchontoglires</taxon>
        <taxon>Glires</taxon>
        <taxon>Rodentia</taxon>
        <taxon>Myomorpha</taxon>
        <taxon>Muroidea</taxon>
        <taxon>Cricetidae</taxon>
        <taxon>Arvicolinae</taxon>
        <taxon>Myodes</taxon>
    </lineage>
</organism>
<dbReference type="GO" id="GO:0051301">
    <property type="term" value="P:cell division"/>
    <property type="evidence" value="ECO:0007669"/>
    <property type="project" value="UniProtKB-KW"/>
</dbReference>
<evidence type="ECO:0000256" key="5">
    <source>
        <dbReference type="ARBA" id="ARBA00023015"/>
    </source>
</evidence>
<keyword evidence="9" id="KW-0131">Cell cycle</keyword>
<proteinExistence type="inferred from homology"/>
<dbReference type="InterPro" id="IPR043198">
    <property type="entry name" value="Cyclin/Ssn8"/>
</dbReference>
<evidence type="ECO:0000259" key="14">
    <source>
        <dbReference type="SMART" id="SM00385"/>
    </source>
</evidence>
<evidence type="ECO:0000256" key="11">
    <source>
        <dbReference type="ARBA" id="ARBA00073757"/>
    </source>
</evidence>
<evidence type="ECO:0000256" key="13">
    <source>
        <dbReference type="SAM" id="MobiDB-lite"/>
    </source>
</evidence>
<evidence type="ECO:0000256" key="7">
    <source>
        <dbReference type="ARBA" id="ARBA00023163"/>
    </source>
</evidence>
<evidence type="ECO:0000256" key="3">
    <source>
        <dbReference type="ARBA" id="ARBA00022618"/>
    </source>
</evidence>
<dbReference type="InterPro" id="IPR006671">
    <property type="entry name" value="Cyclin_N"/>
</dbReference>
<name>A0AAW0JVY7_MYOGA</name>
<dbReference type="Pfam" id="PF00134">
    <property type="entry name" value="Cyclin_N"/>
    <property type="match status" value="1"/>
</dbReference>
<evidence type="ECO:0000256" key="1">
    <source>
        <dbReference type="ARBA" id="ARBA00004123"/>
    </source>
</evidence>
<protein>
    <recommendedName>
        <fullName evidence="11">Cyclin-K</fullName>
    </recommendedName>
</protein>
<evidence type="ECO:0000256" key="6">
    <source>
        <dbReference type="ARBA" id="ARBA00023127"/>
    </source>
</evidence>
<keyword evidence="3" id="KW-0132">Cell division</keyword>
<dbReference type="FunFam" id="1.10.472.10:FF:000021">
    <property type="entry name" value="Cyclin-K (Predicted)"/>
    <property type="match status" value="1"/>
</dbReference>
<feature type="region of interest" description="Disordered" evidence="13">
    <location>
        <begin position="255"/>
        <end position="393"/>
    </location>
</feature>
<dbReference type="GO" id="GO:0005634">
    <property type="term" value="C:nucleus"/>
    <property type="evidence" value="ECO:0007669"/>
    <property type="project" value="UniProtKB-SubCell"/>
</dbReference>
<dbReference type="InterPro" id="IPR036915">
    <property type="entry name" value="Cyclin-like_sf"/>
</dbReference>
<sequence>MDHTRPCWYWEKKDLAHTPSQLEGLDPATEAQYRQNGACFIFDVGTHLGLPYDTLATGITYFHRFYMFHSFKQFPCHVTGAACLFLAGKVEETPKKCNNIIKAAHSLLNDAQRGEFGDEPVKKVLVLEKILLQTIQFDLEVKHPYQYLLRYAKQLKGSKKKIQKLVQMAWTFVNDSLCTTLLLQWEPEIIAVAVMYLAEHLHKFEIQEWTSKPTYKRWWEQFVQDLSVDIMEDISHQILDLYTQRKQQSPYHALPQLQKPPSLQPPPQVPQSHPSQGSEAAQPQQKDQHPHQEPAQEPKEPPPQPSPPRQIEHTMVDYPEEENEATVPPPKIPRLETTPLPLPPDWKSPIAPALGEAGTGGPGEASDLPKVQLPPPAHQATVHHPPSLGPPPPLPYSYVTGMSSTSSFMSGEDYQNLQSMMKNEGPPYGAPCPAYGPPAQLPYQPNVYSHNRPPPPILPPPASFLPPTMPPCIPHYPLLLPPNNLNFPPPPPCQSTIDVAHPHCLRGLVLRPASYLPAAIPPEKQRIVTTLISPPGRGRGWPSWMR</sequence>
<comment type="subcellular location">
    <subcellularLocation>
        <location evidence="1">Nucleus</location>
    </subcellularLocation>
</comment>
<dbReference type="GO" id="GO:0006357">
    <property type="term" value="P:regulation of transcription by RNA polymerase II"/>
    <property type="evidence" value="ECO:0007669"/>
    <property type="project" value="InterPro"/>
</dbReference>
<dbReference type="Proteomes" id="UP001488838">
    <property type="component" value="Unassembled WGS sequence"/>
</dbReference>
<keyword evidence="7" id="KW-0804">Transcription</keyword>
<accession>A0AAW0JVY7</accession>
<dbReference type="InterPro" id="IPR004367">
    <property type="entry name" value="Cyclin_C-dom"/>
</dbReference>
<dbReference type="CDD" id="cd20530">
    <property type="entry name" value="CYCLIN_CCNK_rpt1"/>
    <property type="match status" value="1"/>
</dbReference>
<gene>
    <name evidence="16" type="ORF">U0070_018476</name>
</gene>
<feature type="compositionally biased region" description="Basic and acidic residues" evidence="13">
    <location>
        <begin position="286"/>
        <end position="300"/>
    </location>
</feature>
<comment type="similarity">
    <text evidence="2">Belongs to the cyclin family. Cyclin C subfamily.</text>
</comment>
<reference evidence="16 17" key="1">
    <citation type="journal article" date="2023" name="bioRxiv">
        <title>Conserved and derived expression patterns and positive selection on dental genes reveal complex evolutionary context of ever-growing rodent molars.</title>
        <authorList>
            <person name="Calamari Z.T."/>
            <person name="Song A."/>
            <person name="Cohen E."/>
            <person name="Akter M."/>
            <person name="Roy R.D."/>
            <person name="Hallikas O."/>
            <person name="Christensen M.M."/>
            <person name="Li P."/>
            <person name="Marangoni P."/>
            <person name="Jernvall J."/>
            <person name="Klein O.D."/>
        </authorList>
    </citation>
    <scope>NUCLEOTIDE SEQUENCE [LARGE SCALE GENOMIC DNA]</scope>
    <source>
        <strain evidence="16">V071</strain>
    </source>
</reference>
<keyword evidence="5" id="KW-0805">Transcription regulation</keyword>
<feature type="domain" description="Cyclin C-terminal" evidence="15">
    <location>
        <begin position="142"/>
        <end position="267"/>
    </location>
</feature>
<feature type="domain" description="Cyclin-like" evidence="14">
    <location>
        <begin position="146"/>
        <end position="232"/>
    </location>
</feature>
<dbReference type="GO" id="GO:0016538">
    <property type="term" value="F:cyclin-dependent protein serine/threonine kinase regulator activity"/>
    <property type="evidence" value="ECO:0007669"/>
    <property type="project" value="InterPro"/>
</dbReference>
<dbReference type="InterPro" id="IPR013763">
    <property type="entry name" value="Cyclin-like_dom"/>
</dbReference>
<comment type="function">
    <text evidence="10">Regulatory subunit of cyclin-dependent kinases that mediates activation of target kinases. Plays a role in transcriptional regulation via its role in regulating the phosphorylation of the C-terminal domain (CTD) of the large subunit of RNA polymerase II (POLR2A).</text>
</comment>
<dbReference type="AlphaFoldDB" id="A0AAW0JVY7"/>
<dbReference type="SMART" id="SM01332">
    <property type="entry name" value="Cyclin_C"/>
    <property type="match status" value="1"/>
</dbReference>
<keyword evidence="4" id="KW-0498">Mitosis</keyword>
<keyword evidence="17" id="KW-1185">Reference proteome</keyword>
<feature type="domain" description="Cyclin-like" evidence="14">
    <location>
        <begin position="39"/>
        <end position="133"/>
    </location>
</feature>
<dbReference type="FunFam" id="1.10.472.10:FF:000018">
    <property type="entry name" value="Cyclin-K (Predicted)"/>
    <property type="match status" value="1"/>
</dbReference>
<comment type="caution">
    <text evidence="16">The sequence shown here is derived from an EMBL/GenBank/DDBJ whole genome shotgun (WGS) entry which is preliminary data.</text>
</comment>
<evidence type="ECO:0000259" key="15">
    <source>
        <dbReference type="SMART" id="SM01332"/>
    </source>
</evidence>
<evidence type="ECO:0000256" key="4">
    <source>
        <dbReference type="ARBA" id="ARBA00022776"/>
    </source>
</evidence>
<dbReference type="Gene3D" id="1.10.472.10">
    <property type="entry name" value="Cyclin-like"/>
    <property type="match status" value="2"/>
</dbReference>
<keyword evidence="6 12" id="KW-0195">Cyclin</keyword>
<dbReference type="SMART" id="SM00385">
    <property type="entry name" value="CYCLIN"/>
    <property type="match status" value="2"/>
</dbReference>
<dbReference type="CDD" id="cd20531">
    <property type="entry name" value="CYCLIN_CCNK_rpt2"/>
    <property type="match status" value="1"/>
</dbReference>